<gene>
    <name evidence="1" type="primary">RIN1_4</name>
    <name evidence="1" type="ORF">A4A49_08224</name>
</gene>
<proteinExistence type="predicted"/>
<accession>A0A314LD56</accession>
<dbReference type="EMBL" id="MJEQ01000089">
    <property type="protein sequence ID" value="OIT39641.1"/>
    <property type="molecule type" value="Genomic_DNA"/>
</dbReference>
<dbReference type="AlphaFoldDB" id="A0A314LD56"/>
<dbReference type="Gramene" id="OIT39641">
    <property type="protein sequence ID" value="OIT39641"/>
    <property type="gene ID" value="A4A49_08224"/>
</dbReference>
<reference evidence="1" key="1">
    <citation type="submission" date="2016-11" db="EMBL/GenBank/DDBJ databases">
        <title>The genome of Nicotiana attenuata.</title>
        <authorList>
            <person name="Xu S."/>
            <person name="Brockmoeller T."/>
            <person name="Gaquerel E."/>
            <person name="Navarro A."/>
            <person name="Kuhl H."/>
            <person name="Gase K."/>
            <person name="Ling Z."/>
            <person name="Zhou W."/>
            <person name="Kreitzer C."/>
            <person name="Stanke M."/>
            <person name="Tang H."/>
            <person name="Lyons E."/>
            <person name="Pandey P."/>
            <person name="Pandey S.P."/>
            <person name="Timmermann B."/>
            <person name="Baldwin I.T."/>
        </authorList>
    </citation>
    <scope>NUCLEOTIDE SEQUENCE [LARGE SCALE GENOMIC DNA]</scope>
    <source>
        <strain evidence="1">UT</strain>
    </source>
</reference>
<keyword evidence="2" id="KW-1185">Reference proteome</keyword>
<evidence type="ECO:0000313" key="1">
    <source>
        <dbReference type="EMBL" id="OIT39641.1"/>
    </source>
</evidence>
<organism evidence="1 2">
    <name type="scientific">Nicotiana attenuata</name>
    <name type="common">Coyote tobacco</name>
    <dbReference type="NCBI Taxonomy" id="49451"/>
    <lineage>
        <taxon>Eukaryota</taxon>
        <taxon>Viridiplantae</taxon>
        <taxon>Streptophyta</taxon>
        <taxon>Embryophyta</taxon>
        <taxon>Tracheophyta</taxon>
        <taxon>Spermatophyta</taxon>
        <taxon>Magnoliopsida</taxon>
        <taxon>eudicotyledons</taxon>
        <taxon>Gunneridae</taxon>
        <taxon>Pentapetalae</taxon>
        <taxon>asterids</taxon>
        <taxon>lamiids</taxon>
        <taxon>Solanales</taxon>
        <taxon>Solanaceae</taxon>
        <taxon>Nicotianoideae</taxon>
        <taxon>Nicotianeae</taxon>
        <taxon>Nicotiana</taxon>
    </lineage>
</organism>
<protein>
    <submittedName>
        <fullName evidence="1">Ruvb-like protein 1</fullName>
    </submittedName>
</protein>
<dbReference type="Proteomes" id="UP000187609">
    <property type="component" value="Unassembled WGS sequence"/>
</dbReference>
<dbReference type="STRING" id="49451.A0A314LD56"/>
<comment type="caution">
    <text evidence="1">The sequence shown here is derived from an EMBL/GenBank/DDBJ whole genome shotgun (WGS) entry which is preliminary data.</text>
</comment>
<sequence>MEDQIFRTMDASIKVVKDSWSKDIAAIRSLFMSWLKTFQQAECYFEFYGTSENNKLLRASFYLDGEVLEWFRWLFRNKQLSDWEHFVAKVRIRFGKQHLEFLEGHVATIKDYSTGIKAQVFEKMSHGCCCSKVFATERSEVKVVTNALESDLKDATTEEVEVFDESSHSNSGTLPSHSETLQTKVTTEVLVNRIGISTNSVPMTSLVILNGYNCNVTKLLEPKNKEEENASDNAAQVFEISPLRDETGYQIALTSQGSIMSNAIGRFIGIKFPFAGATQNILGHHYDSDIHICYWVDTGHEQIFTSLLSSISRETAMEQKVQSLGSIPRLIQNREKHEIFTVRTDLTLLAHAQHPGEPHLFHGIVHFDYMGGDYKPQFQLGALFERKETRTTFLSPVSEGLPDGKHYIVSSFDMLPGLAEGRGNGMKRLNSLSNLVGKGIIFSVWDLRIGLQLLTLIISSCGILLHVQTHAVFVNAKQYKRSVGALAVHKNECILVCEGIHKRVVRCWHSQKSITLLQAFDPGGVHQETKLYLFQDSEYHNPTKLKFKGRYHAQQALPSRYLAQDIALIWHCDELLIMPSNGRGSYLYPEKREVRSYVCLEVIIEGRPYARYFIVGSLDMLTGFAERVGSGIIFLVSERNLRNSLLYFCLYDAPDVCLYVHGSCANSFGFSSSVSDVGLAIEDAHTALATKFSSDVREYVPFPKEESPIKKEIVKDITFHYLDVASDQPQGERDILSLMCQLMAPRKIKFDHFIPSIKRWRVLVSMAILSIRRLKFPERLLKLGIGEGDVHIEIRPIYLAISYASIYTDAKVTSHYNSCDSICTDAAVKSQ</sequence>
<name>A0A314LD56_NICAT</name>
<evidence type="ECO:0000313" key="2">
    <source>
        <dbReference type="Proteomes" id="UP000187609"/>
    </source>
</evidence>